<evidence type="ECO:0000256" key="2">
    <source>
        <dbReference type="ARBA" id="ARBA00012274"/>
    </source>
</evidence>
<comment type="caution">
    <text evidence="7">The sequence shown here is derived from an EMBL/GenBank/DDBJ whole genome shotgun (WGS) entry which is preliminary data.</text>
</comment>
<protein>
    <recommendedName>
        <fullName evidence="2">ribonucleoside-diphosphate reductase</fullName>
        <ecNumber evidence="2">1.17.4.1</ecNumber>
    </recommendedName>
</protein>
<reference evidence="7" key="1">
    <citation type="submission" date="2020-10" db="EMBL/GenBank/DDBJ databases">
        <authorList>
            <person name="Gilroy R."/>
        </authorList>
    </citation>
    <scope>NUCLEOTIDE SEQUENCE</scope>
    <source>
        <strain evidence="7">CHK189-12415</strain>
    </source>
</reference>
<sequence length="88" mass="9380">MASYTYTPRGTCSRKIDFTLENGIVKEVRFTGGCSGNTQGVAALCVGRPAEEVVKVIKGIRCGMKPTSCPDQLANALEQAIEAEKKNA</sequence>
<evidence type="ECO:0000256" key="4">
    <source>
        <dbReference type="ARBA" id="ARBA00022741"/>
    </source>
</evidence>
<evidence type="ECO:0000256" key="5">
    <source>
        <dbReference type="ARBA" id="ARBA00047754"/>
    </source>
</evidence>
<evidence type="ECO:0000256" key="1">
    <source>
        <dbReference type="ARBA" id="ARBA00007405"/>
    </source>
</evidence>
<organism evidence="7 8">
    <name type="scientific">Candidatus Faecivivens stercoravium</name>
    <dbReference type="NCBI Taxonomy" id="2840803"/>
    <lineage>
        <taxon>Bacteria</taxon>
        <taxon>Bacillati</taxon>
        <taxon>Bacillota</taxon>
        <taxon>Clostridia</taxon>
        <taxon>Eubacteriales</taxon>
        <taxon>Oscillospiraceae</taxon>
        <taxon>Oscillospiraceae incertae sedis</taxon>
        <taxon>Candidatus Faecivivens</taxon>
    </lineage>
</organism>
<dbReference type="GO" id="GO:0071897">
    <property type="term" value="P:DNA biosynthetic process"/>
    <property type="evidence" value="ECO:0007669"/>
    <property type="project" value="UniProtKB-KW"/>
</dbReference>
<keyword evidence="3" id="KW-0237">DNA synthesis</keyword>
<evidence type="ECO:0000256" key="3">
    <source>
        <dbReference type="ARBA" id="ARBA00022634"/>
    </source>
</evidence>
<accession>A0A9D1DYK6</accession>
<dbReference type="GO" id="GO:0000166">
    <property type="term" value="F:nucleotide binding"/>
    <property type="evidence" value="ECO:0007669"/>
    <property type="project" value="UniProtKB-KW"/>
</dbReference>
<gene>
    <name evidence="7" type="ORF">IAB37_07230</name>
</gene>
<reference evidence="7" key="2">
    <citation type="journal article" date="2021" name="PeerJ">
        <title>Extensive microbial diversity within the chicken gut microbiome revealed by metagenomics and culture.</title>
        <authorList>
            <person name="Gilroy R."/>
            <person name="Ravi A."/>
            <person name="Getino M."/>
            <person name="Pursley I."/>
            <person name="Horton D.L."/>
            <person name="Alikhan N.F."/>
            <person name="Baker D."/>
            <person name="Gharbi K."/>
            <person name="Hall N."/>
            <person name="Watson M."/>
            <person name="Adriaenssens E.M."/>
            <person name="Foster-Nyarko E."/>
            <person name="Jarju S."/>
            <person name="Secka A."/>
            <person name="Antonio M."/>
            <person name="Oren A."/>
            <person name="Chaudhuri R.R."/>
            <person name="La Ragione R."/>
            <person name="Hildebrand F."/>
            <person name="Pallen M.J."/>
        </authorList>
    </citation>
    <scope>NUCLEOTIDE SEQUENCE</scope>
    <source>
        <strain evidence="7">CHK189-12415</strain>
    </source>
</reference>
<dbReference type="AlphaFoldDB" id="A0A9D1DYK6"/>
<evidence type="ECO:0000313" key="8">
    <source>
        <dbReference type="Proteomes" id="UP000824241"/>
    </source>
</evidence>
<dbReference type="Proteomes" id="UP000824241">
    <property type="component" value="Unassembled WGS sequence"/>
</dbReference>
<dbReference type="GO" id="GO:0004748">
    <property type="term" value="F:ribonucleoside-diphosphate reductase activity, thioredoxin disulfide as acceptor"/>
    <property type="evidence" value="ECO:0007669"/>
    <property type="project" value="UniProtKB-EC"/>
</dbReference>
<dbReference type="Pfam" id="PF12637">
    <property type="entry name" value="TSCPD"/>
    <property type="match status" value="1"/>
</dbReference>
<comment type="similarity">
    <text evidence="1">Belongs to the ribonucleoside diphosphate reductase class-2 family.</text>
</comment>
<dbReference type="EMBL" id="DVHA01000232">
    <property type="protein sequence ID" value="HIR61347.1"/>
    <property type="molecule type" value="Genomic_DNA"/>
</dbReference>
<dbReference type="InterPro" id="IPR024434">
    <property type="entry name" value="TSCPD_dom"/>
</dbReference>
<keyword evidence="4" id="KW-0547">Nucleotide-binding</keyword>
<evidence type="ECO:0000259" key="6">
    <source>
        <dbReference type="Pfam" id="PF12637"/>
    </source>
</evidence>
<proteinExistence type="inferred from homology"/>
<feature type="domain" description="TSCPD" evidence="6">
    <location>
        <begin position="5"/>
        <end position="80"/>
    </location>
</feature>
<name>A0A9D1DYK6_9FIRM</name>
<evidence type="ECO:0000313" key="7">
    <source>
        <dbReference type="EMBL" id="HIR61347.1"/>
    </source>
</evidence>
<comment type="catalytic activity">
    <reaction evidence="5">
        <text>a 2'-deoxyribonucleoside 5'-diphosphate + [thioredoxin]-disulfide + H2O = a ribonucleoside 5'-diphosphate + [thioredoxin]-dithiol</text>
        <dbReference type="Rhea" id="RHEA:23252"/>
        <dbReference type="Rhea" id="RHEA-COMP:10698"/>
        <dbReference type="Rhea" id="RHEA-COMP:10700"/>
        <dbReference type="ChEBI" id="CHEBI:15377"/>
        <dbReference type="ChEBI" id="CHEBI:29950"/>
        <dbReference type="ChEBI" id="CHEBI:50058"/>
        <dbReference type="ChEBI" id="CHEBI:57930"/>
        <dbReference type="ChEBI" id="CHEBI:73316"/>
        <dbReference type="EC" id="1.17.4.1"/>
    </reaction>
</comment>
<dbReference type="EC" id="1.17.4.1" evidence="2"/>
<dbReference type="NCBIfam" id="TIGR03905">
    <property type="entry name" value="TIGR03905_4_Cys"/>
    <property type="match status" value="1"/>
</dbReference>
<dbReference type="InterPro" id="IPR023806">
    <property type="entry name" value="CHP03905"/>
</dbReference>